<dbReference type="Proteomes" id="UP000007435">
    <property type="component" value="Chromosome"/>
</dbReference>
<dbReference type="PROSITE" id="PS01129">
    <property type="entry name" value="PSI_RLU"/>
    <property type="match status" value="1"/>
</dbReference>
<dbReference type="Gene3D" id="3.30.2350.10">
    <property type="entry name" value="Pseudouridine synthase"/>
    <property type="match status" value="1"/>
</dbReference>
<name>E4RY42_LEAB4</name>
<keyword evidence="4" id="KW-1185">Reference proteome</keyword>
<feature type="coiled-coil region" evidence="1">
    <location>
        <begin position="118"/>
        <end position="165"/>
    </location>
</feature>
<dbReference type="RefSeq" id="WP_013407422.1">
    <property type="nucleotide sequence ID" value="NC_014655.1"/>
</dbReference>
<dbReference type="SUPFAM" id="SSF55120">
    <property type="entry name" value="Pseudouridine synthase"/>
    <property type="match status" value="1"/>
</dbReference>
<evidence type="ECO:0000256" key="1">
    <source>
        <dbReference type="SAM" id="Coils"/>
    </source>
</evidence>
<gene>
    <name evidence="3" type="ordered locus">Lbys_0608</name>
</gene>
<proteinExistence type="predicted"/>
<organism evidence="3 4">
    <name type="scientific">Leadbetterella byssophila (strain DSM 17132 / JCM 16389 / KACC 11308 / NBRC 106382 / 4M15)</name>
    <dbReference type="NCBI Taxonomy" id="649349"/>
    <lineage>
        <taxon>Bacteria</taxon>
        <taxon>Pseudomonadati</taxon>
        <taxon>Bacteroidota</taxon>
        <taxon>Cytophagia</taxon>
        <taxon>Cytophagales</taxon>
        <taxon>Leadbetterellaceae</taxon>
        <taxon>Leadbetterella</taxon>
    </lineage>
</organism>
<reference evidence="3 4" key="2">
    <citation type="journal article" date="2011" name="Stand. Genomic Sci.">
        <title>Complete genome sequence of Leadbetterella byssophila type strain (4M15).</title>
        <authorList>
            <person name="Abt B."/>
            <person name="Teshima H."/>
            <person name="Lucas S."/>
            <person name="Lapidus A."/>
            <person name="Del Rio T.G."/>
            <person name="Nolan M."/>
            <person name="Tice H."/>
            <person name="Cheng J.F."/>
            <person name="Pitluck S."/>
            <person name="Liolios K."/>
            <person name="Pagani I."/>
            <person name="Ivanova N."/>
            <person name="Mavromatis K."/>
            <person name="Pati A."/>
            <person name="Tapia R."/>
            <person name="Han C."/>
            <person name="Goodwin L."/>
            <person name="Chen A."/>
            <person name="Palaniappan K."/>
            <person name="Land M."/>
            <person name="Hauser L."/>
            <person name="Chang Y.J."/>
            <person name="Jeffries C.D."/>
            <person name="Rohde M."/>
            <person name="Goker M."/>
            <person name="Tindall B.J."/>
            <person name="Detter J.C."/>
            <person name="Woyke T."/>
            <person name="Bristow J."/>
            <person name="Eisen J.A."/>
            <person name="Markowitz V."/>
            <person name="Hugenholtz P."/>
            <person name="Klenk H.P."/>
            <person name="Kyrpides N.C."/>
        </authorList>
    </citation>
    <scope>NUCLEOTIDE SEQUENCE [LARGE SCALE GENOMIC DNA]</scope>
    <source>
        <strain evidence="4">DSM 17132 / JCM 16389 / KACC 11308 / NBRC 106382 / 4M15</strain>
    </source>
</reference>
<dbReference type="GO" id="GO:0140098">
    <property type="term" value="F:catalytic activity, acting on RNA"/>
    <property type="evidence" value="ECO:0007669"/>
    <property type="project" value="UniProtKB-ARBA"/>
</dbReference>
<feature type="coiled-coil region" evidence="1">
    <location>
        <begin position="202"/>
        <end position="236"/>
    </location>
</feature>
<dbReference type="InterPro" id="IPR020103">
    <property type="entry name" value="PsdUridine_synth_cat_dom_sf"/>
</dbReference>
<dbReference type="HOGENOM" id="CLU_037416_0_0_10"/>
<sequence>MRRLDSKITYFPEHILREHPLPERFTFPFYYEPHPLTAYAAEQLMHRLETDESLEHNFGLGKHEHLPTIGKMFGVLLIKDLEGKIGFLSGVSGKLAGSNEHEFLVPPVFDMLTEEGFFLREIVEINAINEEIERLENDPKFVQLLTEYEELTDQEEKKINTLKETLRVRKAERDRCRKTGEVPEEELVKQSLSDKRLLNKEVRESKERLHLYKLQIAKTEDQLEDLRRKRKTRSAEIQAELFSQYSFLNKEGKTKSLYDIFRNSPFGKPPAAAGECATPKLLQYAFLNGYEPLAMAEFWWGASPKSEVRKHKHYYGACRGKCEPILGHMLEGIELDPNPLLDTVEKDIEIIYEDDYLAVVNKPSGLLSVPGIQIYDSVYSRLQARWDHEAPLVVHRLDQDTSGILVMARNKNVHKHLQSQFIRRTVIKHYIALLEGHLVEDKGEIHLPLRVDLDDRPRQMVCYEHGKKAHTIWEKIGIEGPYTRVKFFPVTGRTHQLRMHAAHHEGLNAPIKGDDMYGKAAERLCLHAAYLEFLHPVKKERMSFEVKPEF</sequence>
<dbReference type="InterPro" id="IPR006145">
    <property type="entry name" value="PsdUridine_synth_RsuA/RluA"/>
</dbReference>
<dbReference type="EMBL" id="CP002305">
    <property type="protein sequence ID" value="ADQ16370.1"/>
    <property type="molecule type" value="Genomic_DNA"/>
</dbReference>
<dbReference type="GO" id="GO:0009982">
    <property type="term" value="F:pseudouridine synthase activity"/>
    <property type="evidence" value="ECO:0007669"/>
    <property type="project" value="InterPro"/>
</dbReference>
<evidence type="ECO:0000259" key="2">
    <source>
        <dbReference type="Pfam" id="PF00849"/>
    </source>
</evidence>
<evidence type="ECO:0000313" key="3">
    <source>
        <dbReference type="EMBL" id="ADQ16370.1"/>
    </source>
</evidence>
<dbReference type="InterPro" id="IPR006224">
    <property type="entry name" value="PsdUridine_synth_RluA-like_CS"/>
</dbReference>
<dbReference type="Pfam" id="PF00849">
    <property type="entry name" value="PseudoU_synth_2"/>
    <property type="match status" value="1"/>
</dbReference>
<dbReference type="eggNOG" id="COG0564">
    <property type="taxonomic scope" value="Bacteria"/>
</dbReference>
<keyword evidence="1" id="KW-0175">Coiled coil</keyword>
<dbReference type="InterPro" id="IPR050188">
    <property type="entry name" value="RluA_PseudoU_synthase"/>
</dbReference>
<dbReference type="GO" id="GO:0000455">
    <property type="term" value="P:enzyme-directed rRNA pseudouridine synthesis"/>
    <property type="evidence" value="ECO:0007669"/>
    <property type="project" value="TreeGrafter"/>
</dbReference>
<dbReference type="PANTHER" id="PTHR21600">
    <property type="entry name" value="MITOCHONDRIAL RNA PSEUDOURIDINE SYNTHASE"/>
    <property type="match status" value="1"/>
</dbReference>
<dbReference type="AlphaFoldDB" id="E4RY42"/>
<feature type="domain" description="Pseudouridine synthase RsuA/RluA-like" evidence="2">
    <location>
        <begin position="357"/>
        <end position="503"/>
    </location>
</feature>
<reference key="1">
    <citation type="submission" date="2010-11" db="EMBL/GenBank/DDBJ databases">
        <title>The complete genome of Leadbetterella byssophila DSM 17132.</title>
        <authorList>
            <consortium name="US DOE Joint Genome Institute (JGI-PGF)"/>
            <person name="Lucas S."/>
            <person name="Copeland A."/>
            <person name="Lapidus A."/>
            <person name="Glavina del Rio T."/>
            <person name="Dalin E."/>
            <person name="Tice H."/>
            <person name="Bruce D."/>
            <person name="Goodwin L."/>
            <person name="Pitluck S."/>
            <person name="Kyrpides N."/>
            <person name="Mavromatis K."/>
            <person name="Ivanova N."/>
            <person name="Teshima H."/>
            <person name="Brettin T."/>
            <person name="Detter J.C."/>
            <person name="Han C."/>
            <person name="Tapia R."/>
            <person name="Land M."/>
            <person name="Hauser L."/>
            <person name="Markowitz V."/>
            <person name="Cheng J.-F."/>
            <person name="Hugenholtz P."/>
            <person name="Woyke T."/>
            <person name="Wu D."/>
            <person name="Tindall B."/>
            <person name="Pomrenke H.G."/>
            <person name="Brambilla E."/>
            <person name="Klenk H.-P."/>
            <person name="Eisen J.A."/>
        </authorList>
    </citation>
    <scope>NUCLEOTIDE SEQUENCE [LARGE SCALE GENOMIC DNA]</scope>
    <source>
        <strain>DSM 17132</strain>
    </source>
</reference>
<accession>E4RY42</accession>
<protein>
    <submittedName>
        <fullName evidence="3">Pseudouridine synthase</fullName>
    </submittedName>
</protein>
<dbReference type="PANTHER" id="PTHR21600:SF89">
    <property type="entry name" value="RIBOSOMAL LARGE SUBUNIT PSEUDOURIDINE SYNTHASE A"/>
    <property type="match status" value="1"/>
</dbReference>
<dbReference type="GO" id="GO:0003723">
    <property type="term" value="F:RNA binding"/>
    <property type="evidence" value="ECO:0007669"/>
    <property type="project" value="InterPro"/>
</dbReference>
<evidence type="ECO:0000313" key="4">
    <source>
        <dbReference type="Proteomes" id="UP000007435"/>
    </source>
</evidence>
<dbReference type="STRING" id="649349.Lbys_0608"/>
<dbReference type="KEGG" id="lby:Lbys_0608"/>
<dbReference type="CDD" id="cd02869">
    <property type="entry name" value="PseudoU_synth_RluA_like"/>
    <property type="match status" value="1"/>
</dbReference>